<dbReference type="InterPro" id="IPR023750">
    <property type="entry name" value="RbsD-like_sf"/>
</dbReference>
<sequence length="193" mass="21251">MNTVPVRSKPTQLFLSRDRYLFSLGHKTNHSSTATIMGLLKNLDPLLTADVLHILRSMGHGDKVLITDINFPAAEVASKTTTGKHVILTTDLPPVIDAICSVLPLDYFSEHRIHYMCPDAGIDLPGSGGEVKSAFTTAIRKHSDSSLTPIERMNFYEESRKCFAVIQTHERRPYANIILQKGVVGPDGGDLKP</sequence>
<protein>
    <recommendedName>
        <fullName evidence="3">L-fucose mutarotase</fullName>
        <ecNumber evidence="3">5.1.3.29</ecNumber>
    </recommendedName>
</protein>
<dbReference type="Pfam" id="PF05025">
    <property type="entry name" value="RbsD_FucU"/>
    <property type="match status" value="1"/>
</dbReference>
<keyword evidence="1" id="KW-0413">Isomerase</keyword>
<dbReference type="InterPro" id="IPR050443">
    <property type="entry name" value="RbsD/FucU_mutarotase"/>
</dbReference>
<dbReference type="Gene3D" id="3.40.1650.10">
    <property type="entry name" value="RbsD-like domain"/>
    <property type="match status" value="1"/>
</dbReference>
<comment type="caution">
    <text evidence="4">The sequence shown here is derived from an EMBL/GenBank/DDBJ whole genome shotgun (WGS) entry which is preliminary data.</text>
</comment>
<evidence type="ECO:0000256" key="1">
    <source>
        <dbReference type="ARBA" id="ARBA00023235"/>
    </source>
</evidence>
<dbReference type="GO" id="GO:0042806">
    <property type="term" value="F:fucose binding"/>
    <property type="evidence" value="ECO:0007669"/>
    <property type="project" value="TreeGrafter"/>
</dbReference>
<accession>A0A9W6ZNE4</accession>
<dbReference type="PANTHER" id="PTHR31690:SF4">
    <property type="entry name" value="FUCOSE MUTAROTASE"/>
    <property type="match status" value="1"/>
</dbReference>
<dbReference type="AlphaFoldDB" id="A0A9W6ZNE4"/>
<dbReference type="SUPFAM" id="SSF102546">
    <property type="entry name" value="RbsD-like"/>
    <property type="match status" value="1"/>
</dbReference>
<dbReference type="EC" id="5.1.3.29" evidence="3"/>
<proteinExistence type="predicted"/>
<dbReference type="OrthoDB" id="10011710at2759"/>
<dbReference type="PANTHER" id="PTHR31690">
    <property type="entry name" value="FUCOSE MUTAROTASE"/>
    <property type="match status" value="1"/>
</dbReference>
<name>A0A9W6ZNE4_9STRA</name>
<organism evidence="4 5">
    <name type="scientific">Triparma strigata</name>
    <dbReference type="NCBI Taxonomy" id="1606541"/>
    <lineage>
        <taxon>Eukaryota</taxon>
        <taxon>Sar</taxon>
        <taxon>Stramenopiles</taxon>
        <taxon>Ochrophyta</taxon>
        <taxon>Bolidophyceae</taxon>
        <taxon>Parmales</taxon>
        <taxon>Triparmaceae</taxon>
        <taxon>Triparma</taxon>
    </lineage>
</organism>
<comment type="catalytic activity">
    <reaction evidence="2">
        <text>alpha-L-fucose = beta-L-fucose</text>
        <dbReference type="Rhea" id="RHEA:25580"/>
        <dbReference type="ChEBI" id="CHEBI:42548"/>
        <dbReference type="ChEBI" id="CHEBI:42589"/>
        <dbReference type="EC" id="5.1.3.29"/>
    </reaction>
</comment>
<reference evidence="5" key="1">
    <citation type="journal article" date="2023" name="Commun. Biol.">
        <title>Genome analysis of Parmales, the sister group of diatoms, reveals the evolutionary specialization of diatoms from phago-mixotrophs to photoautotrophs.</title>
        <authorList>
            <person name="Ban H."/>
            <person name="Sato S."/>
            <person name="Yoshikawa S."/>
            <person name="Yamada K."/>
            <person name="Nakamura Y."/>
            <person name="Ichinomiya M."/>
            <person name="Sato N."/>
            <person name="Blanc-Mathieu R."/>
            <person name="Endo H."/>
            <person name="Kuwata A."/>
            <person name="Ogata H."/>
        </authorList>
    </citation>
    <scope>NUCLEOTIDE SEQUENCE [LARGE SCALE GENOMIC DNA]</scope>
    <source>
        <strain evidence="5">NIES 3701</strain>
    </source>
</reference>
<dbReference type="GO" id="GO:0036373">
    <property type="term" value="F:L-fucose mutarotase activity"/>
    <property type="evidence" value="ECO:0007669"/>
    <property type="project" value="UniProtKB-EC"/>
</dbReference>
<dbReference type="GO" id="GO:0006004">
    <property type="term" value="P:fucose metabolic process"/>
    <property type="evidence" value="ECO:0007669"/>
    <property type="project" value="TreeGrafter"/>
</dbReference>
<evidence type="ECO:0000313" key="5">
    <source>
        <dbReference type="Proteomes" id="UP001165085"/>
    </source>
</evidence>
<dbReference type="EMBL" id="BRXY01000049">
    <property type="protein sequence ID" value="GMH57869.1"/>
    <property type="molecule type" value="Genomic_DNA"/>
</dbReference>
<gene>
    <name evidence="4" type="ORF">TrST_g5892</name>
</gene>
<dbReference type="Proteomes" id="UP001165085">
    <property type="component" value="Unassembled WGS sequence"/>
</dbReference>
<evidence type="ECO:0000313" key="4">
    <source>
        <dbReference type="EMBL" id="GMH57869.1"/>
    </source>
</evidence>
<keyword evidence="5" id="KW-1185">Reference proteome</keyword>
<evidence type="ECO:0000256" key="3">
    <source>
        <dbReference type="ARBA" id="ARBA00038859"/>
    </source>
</evidence>
<dbReference type="InterPro" id="IPR007721">
    <property type="entry name" value="RbsD_FucU"/>
</dbReference>
<evidence type="ECO:0000256" key="2">
    <source>
        <dbReference type="ARBA" id="ARBA00036324"/>
    </source>
</evidence>